<keyword evidence="20" id="KW-1185">Reference proteome</keyword>
<evidence type="ECO:0000256" key="16">
    <source>
        <dbReference type="RuleBase" id="RU361242"/>
    </source>
</evidence>
<evidence type="ECO:0000256" key="11">
    <source>
        <dbReference type="ARBA" id="ARBA00022989"/>
    </source>
</evidence>
<evidence type="ECO:0000256" key="14">
    <source>
        <dbReference type="ARBA" id="ARBA00023157"/>
    </source>
</evidence>
<dbReference type="InterPro" id="IPR029044">
    <property type="entry name" value="Nucleotide-diphossugar_trans"/>
</dbReference>
<evidence type="ECO:0000256" key="7">
    <source>
        <dbReference type="ARBA" id="ARBA00022692"/>
    </source>
</evidence>
<keyword evidence="9 16" id="KW-0430">Lectin</keyword>
<keyword evidence="11 16" id="KW-1133">Transmembrane helix</keyword>
<name>A0A834RE78_SARSC</name>
<organism evidence="18">
    <name type="scientific">Sarcoptes scabiei</name>
    <name type="common">Itch mite</name>
    <name type="synonym">Acarus scabiei</name>
    <dbReference type="NCBI Taxonomy" id="52283"/>
    <lineage>
        <taxon>Eukaryota</taxon>
        <taxon>Metazoa</taxon>
        <taxon>Ecdysozoa</taxon>
        <taxon>Arthropoda</taxon>
        <taxon>Chelicerata</taxon>
        <taxon>Arachnida</taxon>
        <taxon>Acari</taxon>
        <taxon>Acariformes</taxon>
        <taxon>Sarcoptiformes</taxon>
        <taxon>Astigmata</taxon>
        <taxon>Psoroptidia</taxon>
        <taxon>Sarcoptoidea</taxon>
        <taxon>Sarcoptidae</taxon>
        <taxon>Sarcoptinae</taxon>
        <taxon>Sarcoptes</taxon>
    </lineage>
</organism>
<dbReference type="EC" id="2.4.1.-" evidence="16"/>
<evidence type="ECO:0000256" key="1">
    <source>
        <dbReference type="ARBA" id="ARBA00001936"/>
    </source>
</evidence>
<dbReference type="AlphaFoldDB" id="A0A834RE78"/>
<dbReference type="InterPro" id="IPR045885">
    <property type="entry name" value="GalNAc-T"/>
</dbReference>
<reference evidence="18" key="2">
    <citation type="submission" date="2020-01" db="EMBL/GenBank/DDBJ databases">
        <authorList>
            <person name="Korhonen P.K.K."/>
            <person name="Guangxu M.G."/>
            <person name="Wang T.W."/>
            <person name="Stroehlein A.J.S."/>
            <person name="Young N.D."/>
            <person name="Ang C.-S.A."/>
            <person name="Fernando D.W.F."/>
            <person name="Lu H.L."/>
            <person name="Taylor S.T."/>
            <person name="Ehtesham M.E.M."/>
            <person name="Najaraj S.H.N."/>
            <person name="Harsha G.H.G."/>
            <person name="Madugundu A.M."/>
            <person name="Renuse S.R."/>
            <person name="Holt D.H."/>
            <person name="Pandey A.P."/>
            <person name="Papenfuss A.P."/>
            <person name="Gasser R.B.G."/>
            <person name="Fischer K.F."/>
        </authorList>
    </citation>
    <scope>NUCLEOTIDE SEQUENCE</scope>
    <source>
        <strain evidence="18">SSS_KF_BRIS2020</strain>
    </source>
</reference>
<sequence length="645" mass="74935">MFRRIKLRYFIFCTLGLLMMLYLMFTYTMFPILTSSSSSSSKKIRNIPKQKSPLTWPFKEDSDSLESQIDDSHIDSLDTKTTIAVPIYRDGELGNYELPNPFKPHRKRPGDYGVEYKLKNTDDIDLNEVKSKKQEYGMNMVASERIPMDRIVPDIRHEECRHWVYPERLPAASVVIVFHNEGFSTLLRTVHSVLLRSPKRFLREVLLVDDFSDKENLHAKLDDYIMEHFGPFKQNWHPQFIEETMFGEQLSDRSGKVRVIRNSERLGLIGSRAHGAKEALGEVVVFLDAHCEVNLNWLVPLLSPIAENNRTMTVPVIDGIDSETFQYRSVYQKDRHFIGIWEWGMLYKEQELDLAKHLENHRFSEPYKSPTHAGGLLAINKNFFFELGGYDDGLLVWGGENFELSFKVWQCGGQLLWVPCSRVGHIYRPFMPYSFGKLANKRKGPLVLINYKRVIEVWFDEEYKNYFYTREPMAQFYDSGDISKQLKLKKQLKCKSFNWFIQNHAKSIFNDFPRLPSNVGWGELRLISKNRMCLSSPSAHPPATLMLSSCTGTGGNQLFRLNAKGQFGLGERCVDGNNVKIKLKFCDLGTVNGPWSYDEDTKQLINREKCLTYDEDRSTLQLSECDVDNQNQKWRWKPIRPKLNG</sequence>
<keyword evidence="10" id="KW-0735">Signal-anchor</keyword>
<dbReference type="GO" id="GO:0006493">
    <property type="term" value="P:protein O-linked glycosylation"/>
    <property type="evidence" value="ECO:0007669"/>
    <property type="project" value="TreeGrafter"/>
</dbReference>
<dbReference type="CDD" id="cd02510">
    <property type="entry name" value="pp-GalNAc-T"/>
    <property type="match status" value="1"/>
</dbReference>
<dbReference type="Pfam" id="PF00652">
    <property type="entry name" value="Ricin_B_lectin"/>
    <property type="match status" value="1"/>
</dbReference>
<keyword evidence="8" id="KW-0479">Metal-binding</keyword>
<dbReference type="GO" id="GO:0030246">
    <property type="term" value="F:carbohydrate binding"/>
    <property type="evidence" value="ECO:0007669"/>
    <property type="project" value="UniProtKB-KW"/>
</dbReference>
<dbReference type="InterPro" id="IPR001173">
    <property type="entry name" value="Glyco_trans_2-like"/>
</dbReference>
<feature type="transmembrane region" description="Helical" evidence="16">
    <location>
        <begin position="7"/>
        <end position="30"/>
    </location>
</feature>
<dbReference type="Pfam" id="PF02709">
    <property type="entry name" value="Glyco_transf_7C"/>
    <property type="match status" value="1"/>
</dbReference>
<keyword evidence="15 16" id="KW-0464">Manganese</keyword>
<keyword evidence="12 16" id="KW-0333">Golgi apparatus</keyword>
<evidence type="ECO:0000256" key="15">
    <source>
        <dbReference type="ARBA" id="ARBA00023211"/>
    </source>
</evidence>
<dbReference type="SMART" id="SM00458">
    <property type="entry name" value="RICIN"/>
    <property type="match status" value="1"/>
</dbReference>
<dbReference type="PANTHER" id="PTHR11675:SF68">
    <property type="entry name" value="N-ACETYLGALACTOSAMINYLTRANSFERASE 7"/>
    <property type="match status" value="1"/>
</dbReference>
<proteinExistence type="inferred from homology"/>
<dbReference type="PANTHER" id="PTHR11675">
    <property type="entry name" value="N-ACETYLGALACTOSAMINYLTRANSFERASE"/>
    <property type="match status" value="1"/>
</dbReference>
<evidence type="ECO:0000256" key="6">
    <source>
        <dbReference type="ARBA" id="ARBA00022679"/>
    </source>
</evidence>
<evidence type="ECO:0000256" key="2">
    <source>
        <dbReference type="ARBA" id="ARBA00004323"/>
    </source>
</evidence>
<dbReference type="EnsemblMetazoa" id="SSS_8897s_mrna">
    <property type="protein sequence ID" value="KAF7494972.1"/>
    <property type="gene ID" value="SSS_8897"/>
</dbReference>
<evidence type="ECO:0000313" key="20">
    <source>
        <dbReference type="Proteomes" id="UP000070412"/>
    </source>
</evidence>
<dbReference type="Pfam" id="PF00535">
    <property type="entry name" value="Glycos_transf_2"/>
    <property type="match status" value="2"/>
</dbReference>
<evidence type="ECO:0000313" key="19">
    <source>
        <dbReference type="EnsemblMetazoa" id="KAF7494972.1"/>
    </source>
</evidence>
<accession>A0A834RE78</accession>
<dbReference type="Gene3D" id="3.90.550.10">
    <property type="entry name" value="Spore Coat Polysaccharide Biosynthesis Protein SpsA, Chain A"/>
    <property type="match status" value="2"/>
</dbReference>
<keyword evidence="7 16" id="KW-0812">Transmembrane</keyword>
<evidence type="ECO:0000256" key="10">
    <source>
        <dbReference type="ARBA" id="ARBA00022968"/>
    </source>
</evidence>
<dbReference type="SUPFAM" id="SSF50370">
    <property type="entry name" value="Ricin B-like lectins"/>
    <property type="match status" value="1"/>
</dbReference>
<dbReference type="EMBL" id="WVUK01000051">
    <property type="protein sequence ID" value="KAF7494972.1"/>
    <property type="molecule type" value="Genomic_DNA"/>
</dbReference>
<evidence type="ECO:0000256" key="13">
    <source>
        <dbReference type="ARBA" id="ARBA00023136"/>
    </source>
</evidence>
<dbReference type="OrthoDB" id="6072411at2759"/>
<dbReference type="InterPro" id="IPR035992">
    <property type="entry name" value="Ricin_B-like_lectins"/>
</dbReference>
<keyword evidence="6 16" id="KW-0808">Transferase</keyword>
<feature type="domain" description="Ricin B lectin" evidence="17">
    <location>
        <begin position="521"/>
        <end position="637"/>
    </location>
</feature>
<dbReference type="InterPro" id="IPR027791">
    <property type="entry name" value="Galactosyl_T_C"/>
</dbReference>
<evidence type="ECO:0000259" key="17">
    <source>
        <dbReference type="SMART" id="SM00458"/>
    </source>
</evidence>
<keyword evidence="5 16" id="KW-0328">Glycosyltransferase</keyword>
<comment type="similarity">
    <text evidence="4 16">Belongs to the glycosyltransferase 2 family. GalNAc-T subfamily.</text>
</comment>
<evidence type="ECO:0000313" key="18">
    <source>
        <dbReference type="EMBL" id="KAF7494972.1"/>
    </source>
</evidence>
<dbReference type="CDD" id="cd23437">
    <property type="entry name" value="beta-trefoil_Ricin_GALNT7"/>
    <property type="match status" value="1"/>
</dbReference>
<dbReference type="GO" id="GO:0004653">
    <property type="term" value="F:polypeptide N-acetylgalactosaminyltransferase activity"/>
    <property type="evidence" value="ECO:0007669"/>
    <property type="project" value="TreeGrafter"/>
</dbReference>
<reference evidence="20" key="1">
    <citation type="journal article" date="2020" name="PLoS Negl. Trop. Dis.">
        <title>High-quality nuclear genome for Sarcoptes scabiei-A critical resource for a neglected parasite.</title>
        <authorList>
            <person name="Korhonen P.K."/>
            <person name="Gasser R.B."/>
            <person name="Ma G."/>
            <person name="Wang T."/>
            <person name="Stroehlein A.J."/>
            <person name="Young N.D."/>
            <person name="Ang C.S."/>
            <person name="Fernando D.D."/>
            <person name="Lu H.C."/>
            <person name="Taylor S."/>
            <person name="Reynolds S.L."/>
            <person name="Mofiz E."/>
            <person name="Najaraj S.H."/>
            <person name="Gowda H."/>
            <person name="Madugundu A."/>
            <person name="Renuse S."/>
            <person name="Holt D."/>
            <person name="Pandey A."/>
            <person name="Papenfuss A.T."/>
            <person name="Fischer K."/>
        </authorList>
    </citation>
    <scope>NUCLEOTIDE SEQUENCE [LARGE SCALE GENOMIC DNA]</scope>
</reference>
<dbReference type="PROSITE" id="PS50231">
    <property type="entry name" value="RICIN_B_LECTIN"/>
    <property type="match status" value="1"/>
</dbReference>
<dbReference type="GO" id="GO:0000139">
    <property type="term" value="C:Golgi membrane"/>
    <property type="evidence" value="ECO:0007669"/>
    <property type="project" value="UniProtKB-SubCell"/>
</dbReference>
<dbReference type="Proteomes" id="UP000070412">
    <property type="component" value="Unassembled WGS sequence"/>
</dbReference>
<dbReference type="InterPro" id="IPR000772">
    <property type="entry name" value="Ricin_B_lectin"/>
</dbReference>
<evidence type="ECO:0000256" key="8">
    <source>
        <dbReference type="ARBA" id="ARBA00022723"/>
    </source>
</evidence>
<keyword evidence="14 16" id="KW-1015">Disulfide bond</keyword>
<gene>
    <name evidence="18" type="ORF">SSS_8897</name>
</gene>
<evidence type="ECO:0000256" key="3">
    <source>
        <dbReference type="ARBA" id="ARBA00004922"/>
    </source>
</evidence>
<evidence type="ECO:0000256" key="9">
    <source>
        <dbReference type="ARBA" id="ARBA00022734"/>
    </source>
</evidence>
<dbReference type="Gene3D" id="2.80.10.50">
    <property type="match status" value="1"/>
</dbReference>
<evidence type="ECO:0000256" key="4">
    <source>
        <dbReference type="ARBA" id="ARBA00005680"/>
    </source>
</evidence>
<dbReference type="SUPFAM" id="SSF53448">
    <property type="entry name" value="Nucleotide-diphospho-sugar transferases"/>
    <property type="match status" value="1"/>
</dbReference>
<comment type="cofactor">
    <cofactor evidence="1 16">
        <name>Mn(2+)</name>
        <dbReference type="ChEBI" id="CHEBI:29035"/>
    </cofactor>
</comment>
<reference evidence="19" key="3">
    <citation type="submission" date="2022-06" db="UniProtKB">
        <authorList>
            <consortium name="EnsemblMetazoa"/>
        </authorList>
    </citation>
    <scope>IDENTIFICATION</scope>
</reference>
<dbReference type="GO" id="GO:0046872">
    <property type="term" value="F:metal ion binding"/>
    <property type="evidence" value="ECO:0007669"/>
    <property type="project" value="UniProtKB-KW"/>
</dbReference>
<comment type="pathway">
    <text evidence="3 16">Protein modification; protein glycosylation.</text>
</comment>
<evidence type="ECO:0000256" key="12">
    <source>
        <dbReference type="ARBA" id="ARBA00023034"/>
    </source>
</evidence>
<keyword evidence="13 16" id="KW-0472">Membrane</keyword>
<protein>
    <recommendedName>
        <fullName evidence="16">Polypeptide N-acetylgalactosaminyltransferase</fullName>
        <ecNumber evidence="16">2.4.1.-</ecNumber>
    </recommendedName>
    <alternativeName>
        <fullName evidence="16">Protein-UDP acetylgalactosaminyltransferase</fullName>
    </alternativeName>
</protein>
<evidence type="ECO:0000256" key="5">
    <source>
        <dbReference type="ARBA" id="ARBA00022676"/>
    </source>
</evidence>
<comment type="subcellular location">
    <subcellularLocation>
        <location evidence="2 16">Golgi apparatus membrane</location>
        <topology evidence="2 16">Single-pass type II membrane protein</topology>
    </subcellularLocation>
</comment>
<dbReference type="UniPathway" id="UPA00378"/>